<reference evidence="3 4" key="1">
    <citation type="submission" date="2021-01" db="EMBL/GenBank/DDBJ databases">
        <title>Whole genome shotgun sequence of Cellulomonas phragmiteti NBRC 110785.</title>
        <authorList>
            <person name="Komaki H."/>
            <person name="Tamura T."/>
        </authorList>
    </citation>
    <scope>NUCLEOTIDE SEQUENCE [LARGE SCALE GENOMIC DNA]</scope>
    <source>
        <strain evidence="3 4">NBRC 110785</strain>
    </source>
</reference>
<dbReference type="CDD" id="cd16936">
    <property type="entry name" value="HATPase_RsbW-like"/>
    <property type="match status" value="1"/>
</dbReference>
<dbReference type="RefSeq" id="WP_203674438.1">
    <property type="nucleotide sequence ID" value="NZ_BONP01000013.1"/>
</dbReference>
<evidence type="ECO:0000313" key="4">
    <source>
        <dbReference type="Proteomes" id="UP000614741"/>
    </source>
</evidence>
<dbReference type="EMBL" id="BONP01000013">
    <property type="protein sequence ID" value="GIG40598.1"/>
    <property type="molecule type" value="Genomic_DNA"/>
</dbReference>
<evidence type="ECO:0000313" key="3">
    <source>
        <dbReference type="EMBL" id="GIG40598.1"/>
    </source>
</evidence>
<dbReference type="SUPFAM" id="SSF55874">
    <property type="entry name" value="ATPase domain of HSP90 chaperone/DNA topoisomerase II/histidine kinase"/>
    <property type="match status" value="1"/>
</dbReference>
<feature type="region of interest" description="Disordered" evidence="1">
    <location>
        <begin position="77"/>
        <end position="117"/>
    </location>
</feature>
<dbReference type="Pfam" id="PF13581">
    <property type="entry name" value="HATPase_c_2"/>
    <property type="match status" value="1"/>
</dbReference>
<feature type="compositionally biased region" description="Basic and acidic residues" evidence="1">
    <location>
        <begin position="77"/>
        <end position="93"/>
    </location>
</feature>
<dbReference type="Proteomes" id="UP000614741">
    <property type="component" value="Unassembled WGS sequence"/>
</dbReference>
<keyword evidence="4" id="KW-1185">Reference proteome</keyword>
<name>A0ABQ4DMM8_9CELL</name>
<dbReference type="InterPro" id="IPR036890">
    <property type="entry name" value="HATPase_C_sf"/>
</dbReference>
<feature type="domain" description="Histidine kinase/HSP90-like ATPase" evidence="2">
    <location>
        <begin position="10"/>
        <end position="101"/>
    </location>
</feature>
<sequence>MRTWILETDAELRGLRQDLRQEINTRAGAHADRILGDVAHDLVIVASELATNAIHHGRPPTIVELFQREHRFLLTAADHDRGSEPRIAGDRPPGEGGFGLQMPAVWPATSRGTAPPR</sequence>
<gene>
    <name evidence="3" type="ORF">Cph01nite_23600</name>
</gene>
<proteinExistence type="predicted"/>
<accession>A0ABQ4DMM8</accession>
<dbReference type="InterPro" id="IPR003594">
    <property type="entry name" value="HATPase_dom"/>
</dbReference>
<comment type="caution">
    <text evidence="3">The sequence shown here is derived from an EMBL/GenBank/DDBJ whole genome shotgun (WGS) entry which is preliminary data.</text>
</comment>
<dbReference type="Gene3D" id="3.30.565.10">
    <property type="entry name" value="Histidine kinase-like ATPase, C-terminal domain"/>
    <property type="match status" value="1"/>
</dbReference>
<organism evidence="3 4">
    <name type="scientific">Cellulomonas phragmiteti</name>
    <dbReference type="NCBI Taxonomy" id="478780"/>
    <lineage>
        <taxon>Bacteria</taxon>
        <taxon>Bacillati</taxon>
        <taxon>Actinomycetota</taxon>
        <taxon>Actinomycetes</taxon>
        <taxon>Micrococcales</taxon>
        <taxon>Cellulomonadaceae</taxon>
        <taxon>Cellulomonas</taxon>
    </lineage>
</organism>
<protein>
    <recommendedName>
        <fullName evidence="2">Histidine kinase/HSP90-like ATPase domain-containing protein</fullName>
    </recommendedName>
</protein>
<evidence type="ECO:0000259" key="2">
    <source>
        <dbReference type="Pfam" id="PF13581"/>
    </source>
</evidence>
<evidence type="ECO:0000256" key="1">
    <source>
        <dbReference type="SAM" id="MobiDB-lite"/>
    </source>
</evidence>